<proteinExistence type="predicted"/>
<keyword evidence="3" id="KW-0472">Membrane</keyword>
<evidence type="ECO:0000256" key="2">
    <source>
        <dbReference type="ARBA" id="ARBA00022729"/>
    </source>
</evidence>
<evidence type="ECO:0000256" key="3">
    <source>
        <dbReference type="ARBA" id="ARBA00023136"/>
    </source>
</evidence>
<gene>
    <name evidence="7" type="ORF">BEI59_12335</name>
</gene>
<sequence length="597" mass="66040">MAELYLEIQKERGMVMMRKEVRKRNGKGLCALALAGIMAFSLSACGSSAQTGAAGTQSGQSEAAGETAQAGTAAASEGTGELYWFSDVSGWGPATANWSVKESPATQYIEENFGLTLKIEQPPTDAITKLGLMIASGELPDVMSITDADMYKQLVAADKVWDMKSFLETYDPDSHLLKDFPEDIKQALTDTYGGWYSYPSHMESKDNREVFPPDDQVWIDVVEKGSNMCIMFNKEIMDALGITREDVQTEDGFYAACEKVKTSGYQVDGQSVLPVVLQCNLWINSSLDGIVAWNFGAVPVDENGNYRHTELSPGYKNGLKFLNNLVQDGYLDVNTLTIDETALKTYLDAKRVFCWIGNQAQQDKTNMPWVSFGPILASNGARPAMPVNQSAGTGWIQTLVSKDCKNPEKIAKLLSWASSQEGLLVNYYGTEGTDYTIDEKGIVTRTEEGTKKLAEEYDNNVLMWPFANTSFERNTEPVPDPTSNRGVEVALMPALGNYADTYIYDESLLGFRNSTVIEPSSDLGIKLSQVKTYLESQKAKIVTAASDEAFETEYQNMIDTLNQYEITAIDEEYNKVYQEYCEKKGSSIEDVNADLYK</sequence>
<dbReference type="Pfam" id="PF01547">
    <property type="entry name" value="SBP_bac_1"/>
    <property type="match status" value="1"/>
</dbReference>
<dbReference type="InterPro" id="IPR050490">
    <property type="entry name" value="Bact_solute-bd_prot1"/>
</dbReference>
<dbReference type="Proteomes" id="UP000094271">
    <property type="component" value="Unassembled WGS sequence"/>
</dbReference>
<accession>A0A1E3UKT9</accession>
<evidence type="ECO:0008006" key="9">
    <source>
        <dbReference type="Google" id="ProtNLM"/>
    </source>
</evidence>
<dbReference type="PANTHER" id="PTHR43649:SF33">
    <property type="entry name" value="POLYGALACTURONAN_RHAMNOGALACTURONAN-BINDING PROTEIN YTCQ"/>
    <property type="match status" value="1"/>
</dbReference>
<dbReference type="OrthoDB" id="9787283at2"/>
<keyword evidence="4" id="KW-0564">Palmitate</keyword>
<dbReference type="Gene3D" id="3.40.190.10">
    <property type="entry name" value="Periplasmic binding protein-like II"/>
    <property type="match status" value="2"/>
</dbReference>
<reference evidence="7 8" key="1">
    <citation type="submission" date="2016-08" db="EMBL/GenBank/DDBJ databases">
        <authorList>
            <person name="Seilhamer J.J."/>
        </authorList>
    </citation>
    <scope>NUCLEOTIDE SEQUENCE [LARGE SCALE GENOMIC DNA]</scope>
    <source>
        <strain evidence="7 8">NML150140-1</strain>
    </source>
</reference>
<dbReference type="RefSeq" id="WP_069422702.1">
    <property type="nucleotide sequence ID" value="NZ_MEHC01000002.1"/>
</dbReference>
<evidence type="ECO:0000313" key="8">
    <source>
        <dbReference type="Proteomes" id="UP000094271"/>
    </source>
</evidence>
<evidence type="ECO:0000256" key="6">
    <source>
        <dbReference type="SAM" id="MobiDB-lite"/>
    </source>
</evidence>
<keyword evidence="5" id="KW-0449">Lipoprotein</keyword>
<evidence type="ECO:0000256" key="5">
    <source>
        <dbReference type="ARBA" id="ARBA00023288"/>
    </source>
</evidence>
<evidence type="ECO:0000256" key="4">
    <source>
        <dbReference type="ARBA" id="ARBA00023139"/>
    </source>
</evidence>
<dbReference type="PANTHER" id="PTHR43649">
    <property type="entry name" value="ARABINOSE-BINDING PROTEIN-RELATED"/>
    <property type="match status" value="1"/>
</dbReference>
<keyword evidence="2" id="KW-0732">Signal</keyword>
<protein>
    <recommendedName>
        <fullName evidence="9">Extracellular solute-binding protein</fullName>
    </recommendedName>
</protein>
<evidence type="ECO:0000256" key="1">
    <source>
        <dbReference type="ARBA" id="ARBA00022475"/>
    </source>
</evidence>
<dbReference type="EMBL" id="MEHA01000007">
    <property type="protein sequence ID" value="ODR52277.1"/>
    <property type="molecule type" value="Genomic_DNA"/>
</dbReference>
<dbReference type="SUPFAM" id="SSF53850">
    <property type="entry name" value="Periplasmic binding protein-like II"/>
    <property type="match status" value="1"/>
</dbReference>
<name>A0A1E3UKT9_9FIRM</name>
<evidence type="ECO:0000313" key="7">
    <source>
        <dbReference type="EMBL" id="ODR52277.1"/>
    </source>
</evidence>
<keyword evidence="1" id="KW-1003">Cell membrane</keyword>
<organism evidence="7 8">
    <name type="scientific">Eisenbergiella tayi</name>
    <dbReference type="NCBI Taxonomy" id="1432052"/>
    <lineage>
        <taxon>Bacteria</taxon>
        <taxon>Bacillati</taxon>
        <taxon>Bacillota</taxon>
        <taxon>Clostridia</taxon>
        <taxon>Lachnospirales</taxon>
        <taxon>Lachnospiraceae</taxon>
        <taxon>Eisenbergiella</taxon>
    </lineage>
</organism>
<comment type="caution">
    <text evidence="7">The sequence shown here is derived from an EMBL/GenBank/DDBJ whole genome shotgun (WGS) entry which is preliminary data.</text>
</comment>
<feature type="region of interest" description="Disordered" evidence="6">
    <location>
        <begin position="51"/>
        <end position="72"/>
    </location>
</feature>
<dbReference type="InterPro" id="IPR006059">
    <property type="entry name" value="SBP"/>
</dbReference>
<dbReference type="AlphaFoldDB" id="A0A1E3UKT9"/>
<feature type="compositionally biased region" description="Low complexity" evidence="6">
    <location>
        <begin position="59"/>
        <end position="72"/>
    </location>
</feature>